<accession>A0A915KWT4</accession>
<organism evidence="2 3">
    <name type="scientific">Romanomermis culicivorax</name>
    <name type="common">Nematode worm</name>
    <dbReference type="NCBI Taxonomy" id="13658"/>
    <lineage>
        <taxon>Eukaryota</taxon>
        <taxon>Metazoa</taxon>
        <taxon>Ecdysozoa</taxon>
        <taxon>Nematoda</taxon>
        <taxon>Enoplea</taxon>
        <taxon>Dorylaimia</taxon>
        <taxon>Mermithida</taxon>
        <taxon>Mermithoidea</taxon>
        <taxon>Mermithidae</taxon>
        <taxon>Romanomermis</taxon>
    </lineage>
</organism>
<name>A0A915KWT4_ROMCU</name>
<dbReference type="AlphaFoldDB" id="A0A915KWT4"/>
<keyword evidence="1" id="KW-0812">Transmembrane</keyword>
<dbReference type="WBParaSite" id="nRc.2.0.1.t42624-RA">
    <property type="protein sequence ID" value="nRc.2.0.1.t42624-RA"/>
    <property type="gene ID" value="nRc.2.0.1.g42624"/>
</dbReference>
<proteinExistence type="predicted"/>
<feature type="transmembrane region" description="Helical" evidence="1">
    <location>
        <begin position="48"/>
        <end position="68"/>
    </location>
</feature>
<keyword evidence="1" id="KW-1133">Transmembrane helix</keyword>
<feature type="transmembrane region" description="Helical" evidence="1">
    <location>
        <begin position="12"/>
        <end position="36"/>
    </location>
</feature>
<evidence type="ECO:0000313" key="2">
    <source>
        <dbReference type="Proteomes" id="UP000887565"/>
    </source>
</evidence>
<keyword evidence="2" id="KW-1185">Reference proteome</keyword>
<evidence type="ECO:0000256" key="1">
    <source>
        <dbReference type="SAM" id="Phobius"/>
    </source>
</evidence>
<dbReference type="Proteomes" id="UP000887565">
    <property type="component" value="Unplaced"/>
</dbReference>
<keyword evidence="1" id="KW-0472">Membrane</keyword>
<protein>
    <submittedName>
        <fullName evidence="3">Uncharacterized protein</fullName>
    </submittedName>
</protein>
<evidence type="ECO:0000313" key="3">
    <source>
        <dbReference type="WBParaSite" id="nRc.2.0.1.t42624-RA"/>
    </source>
</evidence>
<reference evidence="3" key="1">
    <citation type="submission" date="2022-11" db="UniProtKB">
        <authorList>
            <consortium name="WormBaseParasite"/>
        </authorList>
    </citation>
    <scope>IDENTIFICATION</scope>
</reference>
<sequence>MAAMLVRIGGRARLLLIIAAIAIVLVVVVVMIAMRVTRIIMSIKTNQMGGAIATVIGAVAAVRGRGICLRAEWRKRIHTAGWQLHGDQ</sequence>